<dbReference type="InterPro" id="IPR039426">
    <property type="entry name" value="TonB-dep_rcpt-like"/>
</dbReference>
<protein>
    <submittedName>
        <fullName evidence="5">SusC/RagA family TonB-linked outer membrane protein</fullName>
    </submittedName>
</protein>
<reference evidence="6" key="1">
    <citation type="journal article" date="2019" name="Int. J. Syst. Evol. Microbiol.">
        <title>The Global Catalogue of Microorganisms (GCM) 10K type strain sequencing project: providing services to taxonomists for standard genome sequencing and annotation.</title>
        <authorList>
            <consortium name="The Broad Institute Genomics Platform"/>
            <consortium name="The Broad Institute Genome Sequencing Center for Infectious Disease"/>
            <person name="Wu L."/>
            <person name="Ma J."/>
        </authorList>
    </citation>
    <scope>NUCLEOTIDE SEQUENCE [LARGE SCALE GENOMIC DNA]</scope>
    <source>
        <strain evidence="6">KCTC 52925</strain>
    </source>
</reference>
<name>A0ABW5X946_9FLAO</name>
<dbReference type="PANTHER" id="PTHR30069">
    <property type="entry name" value="TONB-DEPENDENT OUTER MEMBRANE RECEPTOR"/>
    <property type="match status" value="1"/>
</dbReference>
<dbReference type="SUPFAM" id="SSF49464">
    <property type="entry name" value="Carboxypeptidase regulatory domain-like"/>
    <property type="match status" value="1"/>
</dbReference>
<evidence type="ECO:0000313" key="5">
    <source>
        <dbReference type="EMBL" id="MFD2834191.1"/>
    </source>
</evidence>
<accession>A0ABW5X946</accession>
<dbReference type="Gene3D" id="2.60.40.1120">
    <property type="entry name" value="Carboxypeptidase-like, regulatory domain"/>
    <property type="match status" value="1"/>
</dbReference>
<dbReference type="InterPro" id="IPR012910">
    <property type="entry name" value="Plug_dom"/>
</dbReference>
<dbReference type="RefSeq" id="WP_251739173.1">
    <property type="nucleotide sequence ID" value="NZ_JBHUOJ010000032.1"/>
</dbReference>
<keyword evidence="1 3" id="KW-0732">Signal</keyword>
<dbReference type="Proteomes" id="UP001597438">
    <property type="component" value="Unassembled WGS sequence"/>
</dbReference>
<organism evidence="5 6">
    <name type="scientific">Christiangramia antarctica</name>
    <dbReference type="NCBI Taxonomy" id="2058158"/>
    <lineage>
        <taxon>Bacteria</taxon>
        <taxon>Pseudomonadati</taxon>
        <taxon>Bacteroidota</taxon>
        <taxon>Flavobacteriia</taxon>
        <taxon>Flavobacteriales</taxon>
        <taxon>Flavobacteriaceae</taxon>
        <taxon>Christiangramia</taxon>
    </lineage>
</organism>
<proteinExistence type="inferred from homology"/>
<keyword evidence="2" id="KW-0472">Membrane</keyword>
<keyword evidence="2" id="KW-1134">Transmembrane beta strand</keyword>
<comment type="similarity">
    <text evidence="2">Belongs to the TonB-dependent receptor family.</text>
</comment>
<feature type="signal peptide" evidence="3">
    <location>
        <begin position="1"/>
        <end position="22"/>
    </location>
</feature>
<sequence>MKLTTLLLFASLVGLHANNSHAQTRVTLNVKNSTVQNIIDNIESTTDFKFIYKTKHVDLNRKLSLTVNKEHIDKVLESLFEATDIIPKIRGTHIILKRNKEKKLTIINSRTPTLVDFIQQKTITGVVVDKSGVPLPGVNVIVEGTNRGTQTDFDGFYEVEAQPGEVLVFSFLGMAAQPHTVTDETSTLDITLQDNQAELDEVVVVGYGTQKKVNLTAAVSEIGAELFENRPVANATSALQGAAPGLVITNSTSGGQPGATPNINIRGFQATDANGNLSDASPLILVDNIIMDISNVDPEDIESVSVLKDAAAASIYGSRAAGGAIIITTKSGKNMEGGVRVNYSNNFSLSQPTIWPESVDALTFAYVMNDARANINASPYWNEEQLGWIQQNMENPGSAPSLVPNEAGTAWDQSAAGLGATGATDWKDFLFKDWALRQKHNLSVAGGDEKLNYYISSGIFEEKGLLSVGDEDFQRLNLDAKITAKPKDWLTLELLTKFIKSETDYPTDIGRGSTARNTSFIFDRLSKIKPTLPSVDPFGEPLVQAFYPFWKNERFQTEKNQIVTA</sequence>
<evidence type="ECO:0000256" key="1">
    <source>
        <dbReference type="ARBA" id="ARBA00022729"/>
    </source>
</evidence>
<keyword evidence="2" id="KW-0998">Cell outer membrane</keyword>
<gene>
    <name evidence="5" type="ORF">ACFSYS_12915</name>
</gene>
<dbReference type="Pfam" id="PF13715">
    <property type="entry name" value="CarbopepD_reg_2"/>
    <property type="match status" value="1"/>
</dbReference>
<comment type="subcellular location">
    <subcellularLocation>
        <location evidence="2">Cell outer membrane</location>
        <topology evidence="2">Multi-pass membrane protein</topology>
    </subcellularLocation>
</comment>
<dbReference type="Pfam" id="PF07715">
    <property type="entry name" value="Plug"/>
    <property type="match status" value="1"/>
</dbReference>
<evidence type="ECO:0000256" key="3">
    <source>
        <dbReference type="SAM" id="SignalP"/>
    </source>
</evidence>
<keyword evidence="2" id="KW-0813">Transport</keyword>
<keyword evidence="6" id="KW-1185">Reference proteome</keyword>
<dbReference type="PROSITE" id="PS52016">
    <property type="entry name" value="TONB_DEPENDENT_REC_3"/>
    <property type="match status" value="1"/>
</dbReference>
<dbReference type="NCBIfam" id="TIGR04056">
    <property type="entry name" value="OMP_RagA_SusC"/>
    <property type="match status" value="1"/>
</dbReference>
<evidence type="ECO:0000256" key="2">
    <source>
        <dbReference type="PROSITE-ProRule" id="PRU01360"/>
    </source>
</evidence>
<dbReference type="SUPFAM" id="SSF56935">
    <property type="entry name" value="Porins"/>
    <property type="match status" value="1"/>
</dbReference>
<dbReference type="InterPro" id="IPR023996">
    <property type="entry name" value="TonB-dep_OMP_SusC/RagA"/>
</dbReference>
<comment type="caution">
    <text evidence="5">The sequence shown here is derived from an EMBL/GenBank/DDBJ whole genome shotgun (WGS) entry which is preliminary data.</text>
</comment>
<dbReference type="Gene3D" id="2.170.130.10">
    <property type="entry name" value="TonB-dependent receptor, plug domain"/>
    <property type="match status" value="1"/>
</dbReference>
<keyword evidence="2" id="KW-0812">Transmembrane</keyword>
<dbReference type="InterPro" id="IPR023997">
    <property type="entry name" value="TonB-dep_OMP_SusC/RagA_CS"/>
</dbReference>
<feature type="domain" description="TonB-dependent receptor plug" evidence="4">
    <location>
        <begin position="212"/>
        <end position="324"/>
    </location>
</feature>
<dbReference type="EMBL" id="JBHUOJ010000032">
    <property type="protein sequence ID" value="MFD2834191.1"/>
    <property type="molecule type" value="Genomic_DNA"/>
</dbReference>
<dbReference type="InterPro" id="IPR037066">
    <property type="entry name" value="Plug_dom_sf"/>
</dbReference>
<dbReference type="NCBIfam" id="TIGR04057">
    <property type="entry name" value="SusC_RagA_signa"/>
    <property type="match status" value="1"/>
</dbReference>
<evidence type="ECO:0000259" key="4">
    <source>
        <dbReference type="Pfam" id="PF07715"/>
    </source>
</evidence>
<dbReference type="PANTHER" id="PTHR30069:SF29">
    <property type="entry name" value="HEMOGLOBIN AND HEMOGLOBIN-HAPTOGLOBIN-BINDING PROTEIN 1-RELATED"/>
    <property type="match status" value="1"/>
</dbReference>
<dbReference type="InterPro" id="IPR008969">
    <property type="entry name" value="CarboxyPept-like_regulatory"/>
</dbReference>
<evidence type="ECO:0000313" key="6">
    <source>
        <dbReference type="Proteomes" id="UP001597438"/>
    </source>
</evidence>
<feature type="chain" id="PRO_5045969542" evidence="3">
    <location>
        <begin position="23"/>
        <end position="565"/>
    </location>
</feature>